<sequence length="191" mass="21393">MNWEHDRQKAIGVSCYTKGSWCEEPCRAGGRGEHGTWIMGPSGLRDQLLVGVGCRKGVYLHGEDRGVLNTWVGCITWGYRQRGVTYDLSVFSEECPVLQCRPTKSVDPNHVLIKLVHLNNDASLVPSDWLRSSLVLNTDSHQHSAVAVGEKQQMRACDWFPVRSQGCKLRTTTDVNSSHMPQVTKMRRSAV</sequence>
<dbReference type="AlphaFoldDB" id="A0AAE0ZZL8"/>
<proteinExistence type="predicted"/>
<reference evidence="1" key="1">
    <citation type="journal article" date="2023" name="G3 (Bethesda)">
        <title>A reference genome for the long-term kleptoplast-retaining sea slug Elysia crispata morphotype clarki.</title>
        <authorList>
            <person name="Eastman K.E."/>
            <person name="Pendleton A.L."/>
            <person name="Shaikh M.A."/>
            <person name="Suttiyut T."/>
            <person name="Ogas R."/>
            <person name="Tomko P."/>
            <person name="Gavelis G."/>
            <person name="Widhalm J.R."/>
            <person name="Wisecaver J.H."/>
        </authorList>
    </citation>
    <scope>NUCLEOTIDE SEQUENCE</scope>
    <source>
        <strain evidence="1">ECLA1</strain>
    </source>
</reference>
<evidence type="ECO:0000313" key="2">
    <source>
        <dbReference type="Proteomes" id="UP001283361"/>
    </source>
</evidence>
<comment type="caution">
    <text evidence="1">The sequence shown here is derived from an EMBL/GenBank/DDBJ whole genome shotgun (WGS) entry which is preliminary data.</text>
</comment>
<dbReference type="Proteomes" id="UP001283361">
    <property type="component" value="Unassembled WGS sequence"/>
</dbReference>
<name>A0AAE0ZZL8_9GAST</name>
<accession>A0AAE0ZZL8</accession>
<dbReference type="EMBL" id="JAWDGP010003058">
    <property type="protein sequence ID" value="KAK3777836.1"/>
    <property type="molecule type" value="Genomic_DNA"/>
</dbReference>
<organism evidence="1 2">
    <name type="scientific">Elysia crispata</name>
    <name type="common">lettuce slug</name>
    <dbReference type="NCBI Taxonomy" id="231223"/>
    <lineage>
        <taxon>Eukaryota</taxon>
        <taxon>Metazoa</taxon>
        <taxon>Spiralia</taxon>
        <taxon>Lophotrochozoa</taxon>
        <taxon>Mollusca</taxon>
        <taxon>Gastropoda</taxon>
        <taxon>Heterobranchia</taxon>
        <taxon>Euthyneura</taxon>
        <taxon>Panpulmonata</taxon>
        <taxon>Sacoglossa</taxon>
        <taxon>Placobranchoidea</taxon>
        <taxon>Plakobranchidae</taxon>
        <taxon>Elysia</taxon>
    </lineage>
</organism>
<protein>
    <submittedName>
        <fullName evidence="1">Uncharacterized protein</fullName>
    </submittedName>
</protein>
<keyword evidence="2" id="KW-1185">Reference proteome</keyword>
<gene>
    <name evidence="1" type="ORF">RRG08_038084</name>
</gene>
<evidence type="ECO:0000313" key="1">
    <source>
        <dbReference type="EMBL" id="KAK3777836.1"/>
    </source>
</evidence>